<reference evidence="1 2" key="1">
    <citation type="submission" date="2023-07" db="EMBL/GenBank/DDBJ databases">
        <title>Sequencing the genomes of 1000 actinobacteria strains.</title>
        <authorList>
            <person name="Klenk H.-P."/>
        </authorList>
    </citation>
    <scope>NUCLEOTIDE SEQUENCE [LARGE SCALE GENOMIC DNA]</scope>
    <source>
        <strain evidence="1 2">DSM 46740</strain>
    </source>
</reference>
<accession>A0ABT9QST9</accession>
<keyword evidence="2" id="KW-1185">Reference proteome</keyword>
<name>A0ABT9QST9_9ACTN</name>
<dbReference type="Pfam" id="PF13707">
    <property type="entry name" value="RloB"/>
    <property type="match status" value="1"/>
</dbReference>
<sequence>MRSRRGPQIEVDVPKGDHLAKVREAVDRVSSDYDAVWCILDTELDEELTAEMTREAGQSSVKLGLSTPCFELWLILHHVDCTRPFQSADAAKKKLKKIIPSWSEKNTRFADFADGVDTACDRARRLDPDGKEQLKNPSSNVWQLMAALQADSKQADPNPSCD</sequence>
<dbReference type="Proteomes" id="UP001225356">
    <property type="component" value="Unassembled WGS sequence"/>
</dbReference>
<dbReference type="InterPro" id="IPR025591">
    <property type="entry name" value="RloB"/>
</dbReference>
<proteinExistence type="predicted"/>
<dbReference type="EMBL" id="JAUSQU010000001">
    <property type="protein sequence ID" value="MDP9849348.1"/>
    <property type="molecule type" value="Genomic_DNA"/>
</dbReference>
<evidence type="ECO:0008006" key="3">
    <source>
        <dbReference type="Google" id="ProtNLM"/>
    </source>
</evidence>
<evidence type="ECO:0000313" key="2">
    <source>
        <dbReference type="Proteomes" id="UP001225356"/>
    </source>
</evidence>
<organism evidence="1 2">
    <name type="scientific">Streptosporangium lutulentum</name>
    <dbReference type="NCBI Taxonomy" id="1461250"/>
    <lineage>
        <taxon>Bacteria</taxon>
        <taxon>Bacillati</taxon>
        <taxon>Actinomycetota</taxon>
        <taxon>Actinomycetes</taxon>
        <taxon>Streptosporangiales</taxon>
        <taxon>Streptosporangiaceae</taxon>
        <taxon>Streptosporangium</taxon>
    </lineage>
</organism>
<comment type="caution">
    <text evidence="1">The sequence shown here is derived from an EMBL/GenBank/DDBJ whole genome shotgun (WGS) entry which is preliminary data.</text>
</comment>
<evidence type="ECO:0000313" key="1">
    <source>
        <dbReference type="EMBL" id="MDP9849348.1"/>
    </source>
</evidence>
<protein>
    <recommendedName>
        <fullName evidence="3">RloB-like protein</fullName>
    </recommendedName>
</protein>
<gene>
    <name evidence="1" type="ORF">J2853_008559</name>
</gene>